<dbReference type="SUPFAM" id="SSF88713">
    <property type="entry name" value="Glycoside hydrolase/deacetylase"/>
    <property type="match status" value="1"/>
</dbReference>
<evidence type="ECO:0008006" key="3">
    <source>
        <dbReference type="Google" id="ProtNLM"/>
    </source>
</evidence>
<keyword evidence="2" id="KW-1185">Reference proteome</keyword>
<dbReference type="EMBL" id="JBHTNZ010000023">
    <property type="protein sequence ID" value="MFD1462899.1"/>
    <property type="molecule type" value="Genomic_DNA"/>
</dbReference>
<name>A0ABW4DGC9_9BACL</name>
<comment type="caution">
    <text evidence="1">The sequence shown here is derived from an EMBL/GenBank/DDBJ whole genome shotgun (WGS) entry which is preliminary data.</text>
</comment>
<dbReference type="RefSeq" id="WP_229525328.1">
    <property type="nucleotide sequence ID" value="NZ_JAFFQR010000095.1"/>
</dbReference>
<dbReference type="InterPro" id="IPR011330">
    <property type="entry name" value="Glyco_hydro/deAcase_b/a-brl"/>
</dbReference>
<organism evidence="1 2">
    <name type="scientific">Paenibacillus farraposensis</name>
    <dbReference type="NCBI Taxonomy" id="2807095"/>
    <lineage>
        <taxon>Bacteria</taxon>
        <taxon>Bacillati</taxon>
        <taxon>Bacillota</taxon>
        <taxon>Bacilli</taxon>
        <taxon>Bacillales</taxon>
        <taxon>Paenibacillaceae</taxon>
        <taxon>Paenibacillus</taxon>
    </lineage>
</organism>
<reference evidence="2" key="1">
    <citation type="journal article" date="2019" name="Int. J. Syst. Evol. Microbiol.">
        <title>The Global Catalogue of Microorganisms (GCM) 10K type strain sequencing project: providing services to taxonomists for standard genome sequencing and annotation.</title>
        <authorList>
            <consortium name="The Broad Institute Genomics Platform"/>
            <consortium name="The Broad Institute Genome Sequencing Center for Infectious Disease"/>
            <person name="Wu L."/>
            <person name="Ma J."/>
        </authorList>
    </citation>
    <scope>NUCLEOTIDE SEQUENCE [LARGE SCALE GENOMIC DNA]</scope>
    <source>
        <strain evidence="2">CCM 9147</strain>
    </source>
</reference>
<proteinExistence type="predicted"/>
<dbReference type="Proteomes" id="UP001597340">
    <property type="component" value="Unassembled WGS sequence"/>
</dbReference>
<gene>
    <name evidence="1" type="ORF">ACFQ5D_16190</name>
</gene>
<protein>
    <recommendedName>
        <fullName evidence="3">Polysaccharide deacetylase</fullName>
    </recommendedName>
</protein>
<accession>A0ABW4DGC9</accession>
<dbReference type="Gene3D" id="3.20.20.370">
    <property type="entry name" value="Glycoside hydrolase/deacetylase"/>
    <property type="match status" value="1"/>
</dbReference>
<evidence type="ECO:0000313" key="2">
    <source>
        <dbReference type="Proteomes" id="UP001597340"/>
    </source>
</evidence>
<evidence type="ECO:0000313" key="1">
    <source>
        <dbReference type="EMBL" id="MFD1462899.1"/>
    </source>
</evidence>
<sequence>MKKPDQTEKKLTIFITIDTEDAYFNPPRLITGEGLPEQPGIGKIMDVMDHYRVKGNFFLDVYDVKYDSALLQKIARNIHLRGHEVELHTHPFGRLPFYSKPIYEYPLREQINILEYGKHFIAEQTGSCPIAHRGGSYAVDENTLYALSEIGIPIDSSVFYQHPNNHLEQIPTTNKTISYYNIIEIPVTYVKIISKTGERLKSKFDLDWLSYDELVKVIQLAKAHGLRKMTLFLHSFSFINKKTKPAGAAEDPSALFRDKSSGGTVYCEIYGTDYPDISSFEKLLHYMTSDPEIEVTTFKDWYAKHKNEPPGEDYVPVIDRLL</sequence>